<dbReference type="EMBL" id="QOQD01000010">
    <property type="protein sequence ID" value="RCL73089.1"/>
    <property type="molecule type" value="Genomic_DNA"/>
</dbReference>
<organism evidence="8 9">
    <name type="scientific">PS1 clade bacterium</name>
    <dbReference type="NCBI Taxonomy" id="2175152"/>
    <lineage>
        <taxon>Bacteria</taxon>
        <taxon>Pseudomonadati</taxon>
        <taxon>Pseudomonadota</taxon>
        <taxon>Alphaproteobacteria</taxon>
        <taxon>PS1 clade</taxon>
    </lineage>
</organism>
<evidence type="ECO:0000256" key="4">
    <source>
        <dbReference type="ARBA" id="ARBA00022619"/>
    </source>
</evidence>
<proteinExistence type="inferred from homology"/>
<feature type="active site" description="Proton donor" evidence="7">
    <location>
        <position position="95"/>
    </location>
</feature>
<comment type="caution">
    <text evidence="8">The sequence shown here is derived from an EMBL/GenBank/DDBJ whole genome shotgun (WGS) entry which is preliminary data.</text>
</comment>
<dbReference type="Proteomes" id="UP000253570">
    <property type="component" value="Unassembled WGS sequence"/>
</dbReference>
<evidence type="ECO:0000256" key="5">
    <source>
        <dbReference type="ARBA" id="ARBA00022679"/>
    </source>
</evidence>
<dbReference type="GO" id="GO:0000906">
    <property type="term" value="F:6,7-dimethyl-8-ribityllumazine synthase activity"/>
    <property type="evidence" value="ECO:0007669"/>
    <property type="project" value="UniProtKB-UniRule"/>
</dbReference>
<feature type="binding site" evidence="7">
    <location>
        <position position="120"/>
    </location>
    <ligand>
        <name>5-amino-6-(D-ribitylamino)uracil</name>
        <dbReference type="ChEBI" id="CHEBI:15934"/>
    </ligand>
</feature>
<accession>A0A368DMM4</accession>
<feature type="binding site" evidence="7">
    <location>
        <begin position="87"/>
        <end position="89"/>
    </location>
    <ligand>
        <name>5-amino-6-(D-ribitylamino)uracil</name>
        <dbReference type="ChEBI" id="CHEBI:15934"/>
    </ligand>
</feature>
<comment type="function">
    <text evidence="7">Catalyzes the formation of 6,7-dimethyl-8-ribityllumazine by condensation of 5-amino-6-(D-ribitylamino)uracil with 3,4-dihydroxy-2-butanone 4-phosphate. This is the penultimate step in the biosynthesis of riboflavin.</text>
</comment>
<dbReference type="EC" id="2.5.1.78" evidence="3 7"/>
<sequence>MEVLPKRILIIDANYYDEISANLINGINSAIEDLGQKDTEIKKSNIFLSHRVVSGALEIPQAINLILSNELHHSFENRISGIIAVGCVIRGETSHYDIVADNSARGIMDLSFKYNIPITNAILTVDNYDQAIKRSKDKGQHALKALLGLIDLTIIDDFSR</sequence>
<dbReference type="PANTHER" id="PTHR21058">
    <property type="entry name" value="6,7-DIMETHYL-8-RIBITYLLUMAZINE SYNTHASE DMRL SYNTHASE LUMAZINE SYNTHASE"/>
    <property type="match status" value="1"/>
</dbReference>
<evidence type="ECO:0000256" key="7">
    <source>
        <dbReference type="HAMAP-Rule" id="MF_00178"/>
    </source>
</evidence>
<dbReference type="InterPro" id="IPR034964">
    <property type="entry name" value="LS"/>
</dbReference>
<name>A0A368DMM4_9PROT</name>
<comment type="similarity">
    <text evidence="2 7">Belongs to the DMRL synthase family.</text>
</comment>
<dbReference type="HAMAP" id="MF_00178">
    <property type="entry name" value="Lumazine_synth"/>
    <property type="match status" value="1"/>
</dbReference>
<dbReference type="GO" id="GO:0009349">
    <property type="term" value="C:riboflavin synthase complex"/>
    <property type="evidence" value="ECO:0007669"/>
    <property type="project" value="UniProtKB-UniRule"/>
</dbReference>
<evidence type="ECO:0000256" key="3">
    <source>
        <dbReference type="ARBA" id="ARBA00012664"/>
    </source>
</evidence>
<feature type="binding site" evidence="7">
    <location>
        <begin position="92"/>
        <end position="93"/>
    </location>
    <ligand>
        <name>(2S)-2-hydroxy-3-oxobutyl phosphate</name>
        <dbReference type="ChEBI" id="CHEBI:58830"/>
    </ligand>
</feature>
<dbReference type="NCBIfam" id="TIGR00114">
    <property type="entry name" value="lumazine-synth"/>
    <property type="match status" value="1"/>
</dbReference>
<evidence type="ECO:0000256" key="6">
    <source>
        <dbReference type="ARBA" id="ARBA00048785"/>
    </source>
</evidence>
<dbReference type="CDD" id="cd09209">
    <property type="entry name" value="Lumazine_synthase-I"/>
    <property type="match status" value="1"/>
</dbReference>
<evidence type="ECO:0000313" key="9">
    <source>
        <dbReference type="Proteomes" id="UP000253570"/>
    </source>
</evidence>
<dbReference type="PANTHER" id="PTHR21058:SF0">
    <property type="entry name" value="6,7-DIMETHYL-8-RIBITYLLUMAZINE SYNTHASE"/>
    <property type="match status" value="1"/>
</dbReference>
<keyword evidence="5 7" id="KW-0808">Transferase</keyword>
<comment type="pathway">
    <text evidence="1 7">Cofactor biosynthesis; riboflavin biosynthesis; riboflavin from 2-hydroxy-3-oxobutyl phosphate and 5-amino-6-(D-ribitylamino)uracil: step 1/2.</text>
</comment>
<protein>
    <recommendedName>
        <fullName evidence="3 7">6,7-dimethyl-8-ribityllumazine synthase</fullName>
        <shortName evidence="7">DMRL synthase</shortName>
        <shortName evidence="7">LS</shortName>
        <shortName evidence="7">Lumazine synthase</shortName>
        <ecNumber evidence="3 7">2.5.1.78</ecNumber>
    </recommendedName>
</protein>
<dbReference type="InterPro" id="IPR002180">
    <property type="entry name" value="LS/RS"/>
</dbReference>
<feature type="binding site" evidence="7">
    <location>
        <position position="134"/>
    </location>
    <ligand>
        <name>(2S)-2-hydroxy-3-oxobutyl phosphate</name>
        <dbReference type="ChEBI" id="CHEBI:58830"/>
    </ligand>
</feature>
<gene>
    <name evidence="7 8" type="primary">ribH</name>
    <name evidence="8" type="ORF">DBW71_04630</name>
</gene>
<reference evidence="8 9" key="1">
    <citation type="journal article" date="2018" name="Microbiome">
        <title>Fine metagenomic profile of the Mediterranean stratified and mixed water columns revealed by assembly and recruitment.</title>
        <authorList>
            <person name="Haro-Moreno J.M."/>
            <person name="Lopez-Perez M."/>
            <person name="De La Torre J.R."/>
            <person name="Picazo A."/>
            <person name="Camacho A."/>
            <person name="Rodriguez-Valera F."/>
        </authorList>
    </citation>
    <scope>NUCLEOTIDE SEQUENCE [LARGE SCALE GENOMIC DNA]</scope>
    <source>
        <strain evidence="8">MED-G57</strain>
    </source>
</reference>
<dbReference type="Pfam" id="PF00885">
    <property type="entry name" value="DMRL_synthase"/>
    <property type="match status" value="1"/>
</dbReference>
<feature type="binding site" evidence="7">
    <location>
        <position position="15"/>
    </location>
    <ligand>
        <name>5-amino-6-(D-ribitylamino)uracil</name>
        <dbReference type="ChEBI" id="CHEBI:15934"/>
    </ligand>
</feature>
<dbReference type="GO" id="GO:0009231">
    <property type="term" value="P:riboflavin biosynthetic process"/>
    <property type="evidence" value="ECO:0007669"/>
    <property type="project" value="UniProtKB-UniRule"/>
</dbReference>
<evidence type="ECO:0000256" key="2">
    <source>
        <dbReference type="ARBA" id="ARBA00007424"/>
    </source>
</evidence>
<evidence type="ECO:0000313" key="8">
    <source>
        <dbReference type="EMBL" id="RCL73089.1"/>
    </source>
</evidence>
<dbReference type="AlphaFoldDB" id="A0A368DMM4"/>
<dbReference type="Gene3D" id="3.40.50.960">
    <property type="entry name" value="Lumazine/riboflavin synthase"/>
    <property type="match status" value="1"/>
</dbReference>
<feature type="binding site" evidence="7">
    <location>
        <begin position="56"/>
        <end position="58"/>
    </location>
    <ligand>
        <name>5-amino-6-(D-ribitylamino)uracil</name>
        <dbReference type="ChEBI" id="CHEBI:15934"/>
    </ligand>
</feature>
<comment type="catalytic activity">
    <reaction evidence="6 7">
        <text>(2S)-2-hydroxy-3-oxobutyl phosphate + 5-amino-6-(D-ribitylamino)uracil = 6,7-dimethyl-8-(1-D-ribityl)lumazine + phosphate + 2 H2O + H(+)</text>
        <dbReference type="Rhea" id="RHEA:26152"/>
        <dbReference type="ChEBI" id="CHEBI:15377"/>
        <dbReference type="ChEBI" id="CHEBI:15378"/>
        <dbReference type="ChEBI" id="CHEBI:15934"/>
        <dbReference type="ChEBI" id="CHEBI:43474"/>
        <dbReference type="ChEBI" id="CHEBI:58201"/>
        <dbReference type="ChEBI" id="CHEBI:58830"/>
        <dbReference type="EC" id="2.5.1.78"/>
    </reaction>
</comment>
<evidence type="ECO:0000256" key="1">
    <source>
        <dbReference type="ARBA" id="ARBA00004917"/>
    </source>
</evidence>
<dbReference type="SUPFAM" id="SSF52121">
    <property type="entry name" value="Lumazine synthase"/>
    <property type="match status" value="1"/>
</dbReference>
<dbReference type="GO" id="GO:0005829">
    <property type="term" value="C:cytosol"/>
    <property type="evidence" value="ECO:0007669"/>
    <property type="project" value="TreeGrafter"/>
</dbReference>
<dbReference type="UniPathway" id="UPA00275">
    <property type="reaction ID" value="UER00404"/>
</dbReference>
<dbReference type="InterPro" id="IPR036467">
    <property type="entry name" value="LS/RS_sf"/>
</dbReference>
<keyword evidence="4 7" id="KW-0686">Riboflavin biosynthesis</keyword>